<comment type="caution">
    <text evidence="2">The sequence shown here is derived from an EMBL/GenBank/DDBJ whole genome shotgun (WGS) entry which is preliminary data.</text>
</comment>
<organism evidence="2 3">
    <name type="scientific">Fusarium oxysporum f. sp. cepae</name>
    <dbReference type="NCBI Taxonomy" id="396571"/>
    <lineage>
        <taxon>Eukaryota</taxon>
        <taxon>Fungi</taxon>
        <taxon>Dikarya</taxon>
        <taxon>Ascomycota</taxon>
        <taxon>Pezizomycotina</taxon>
        <taxon>Sordariomycetes</taxon>
        <taxon>Hypocreomycetidae</taxon>
        <taxon>Hypocreales</taxon>
        <taxon>Nectriaceae</taxon>
        <taxon>Fusarium</taxon>
        <taxon>Fusarium oxysporum species complex</taxon>
    </lineage>
</organism>
<keyword evidence="1" id="KW-0732">Signal</keyword>
<evidence type="ECO:0000256" key="1">
    <source>
        <dbReference type="SAM" id="SignalP"/>
    </source>
</evidence>
<dbReference type="Proteomes" id="UP000270866">
    <property type="component" value="Unassembled WGS sequence"/>
</dbReference>
<accession>A0A3L6MQP4</accession>
<evidence type="ECO:0000313" key="3">
    <source>
        <dbReference type="Proteomes" id="UP000270866"/>
    </source>
</evidence>
<proteinExistence type="predicted"/>
<dbReference type="AlphaFoldDB" id="A0A3L6MQP4"/>
<reference evidence="2 3" key="1">
    <citation type="journal article" date="2018" name="Sci. Rep.">
        <title>Characterisation of pathogen-specific regions and novel effector candidates in Fusarium oxysporum f. sp. cepae.</title>
        <authorList>
            <person name="Armitage A.D."/>
            <person name="Taylor A."/>
            <person name="Sobczyk M.K."/>
            <person name="Baxter L."/>
            <person name="Greenfield B.P."/>
            <person name="Bates H.J."/>
            <person name="Wilson F."/>
            <person name="Jackson A.C."/>
            <person name="Ott S."/>
            <person name="Harrison R.J."/>
            <person name="Clarkson J.P."/>
        </authorList>
    </citation>
    <scope>NUCLEOTIDE SEQUENCE [LARGE SCALE GENOMIC DNA]</scope>
    <source>
        <strain evidence="2 3">FoC_Fus2</strain>
    </source>
</reference>
<feature type="signal peptide" evidence="1">
    <location>
        <begin position="1"/>
        <end position="16"/>
    </location>
</feature>
<name>A0A3L6MQP4_FUSOX</name>
<protein>
    <submittedName>
        <fullName evidence="2">Uncharacterized protein</fullName>
    </submittedName>
</protein>
<gene>
    <name evidence="2" type="ORF">BFJ65_g18665</name>
</gene>
<sequence length="56" mass="6200">MRYFTLALFLVGSASARCWDPMAGDDVCSGYVSYNILICPLTNKYKPGKQGVYVCL</sequence>
<feature type="chain" id="PRO_5017979525" evidence="1">
    <location>
        <begin position="17"/>
        <end position="56"/>
    </location>
</feature>
<dbReference type="EMBL" id="MRCU01000021">
    <property type="protein sequence ID" value="RKK06468.1"/>
    <property type="molecule type" value="Genomic_DNA"/>
</dbReference>
<evidence type="ECO:0000313" key="2">
    <source>
        <dbReference type="EMBL" id="RKK06468.1"/>
    </source>
</evidence>